<dbReference type="EMBL" id="MBAD02000427">
    <property type="protein sequence ID" value="RLN67977.1"/>
    <property type="molecule type" value="Genomic_DNA"/>
</dbReference>
<comment type="subcellular location">
    <subcellularLocation>
        <location evidence="1">Secreted</location>
    </subcellularLocation>
</comment>
<dbReference type="Pfam" id="PF05630">
    <property type="entry name" value="NPP1"/>
    <property type="match status" value="1"/>
</dbReference>
<name>A0A421G7P8_9STRA</name>
<dbReference type="PANTHER" id="PTHR33657">
    <property type="entry name" value="DOMAIN PROTEIN, PUTATIVE (AFU_ORTHOLOGUE AFUA_5G00600)-RELATED"/>
    <property type="match status" value="1"/>
</dbReference>
<dbReference type="GO" id="GO:0005576">
    <property type="term" value="C:extracellular region"/>
    <property type="evidence" value="ECO:0007669"/>
    <property type="project" value="UniProtKB-SubCell"/>
</dbReference>
<evidence type="ECO:0000313" key="6">
    <source>
        <dbReference type="EMBL" id="RLN67977.1"/>
    </source>
</evidence>
<dbReference type="Proteomes" id="UP000284657">
    <property type="component" value="Unassembled WGS sequence"/>
</dbReference>
<feature type="compositionally biased region" description="Low complexity" evidence="5">
    <location>
        <begin position="150"/>
        <end position="159"/>
    </location>
</feature>
<gene>
    <name evidence="6" type="ORF">BBJ29_004538</name>
</gene>
<keyword evidence="3" id="KW-0964">Secreted</keyword>
<comment type="similarity">
    <text evidence="2">Belongs to the Necrosis inducing protein (NPP1) family.</text>
</comment>
<feature type="non-terminal residue" evidence="6">
    <location>
        <position position="1"/>
    </location>
</feature>
<evidence type="ECO:0000256" key="3">
    <source>
        <dbReference type="ARBA" id="ARBA00022525"/>
    </source>
</evidence>
<keyword evidence="4" id="KW-0843">Virulence</keyword>
<accession>A0A421G7P8</accession>
<proteinExistence type="inferred from homology"/>
<dbReference type="AlphaFoldDB" id="A0A421G7P8"/>
<evidence type="ECO:0000256" key="5">
    <source>
        <dbReference type="SAM" id="MobiDB-lite"/>
    </source>
</evidence>
<reference evidence="6 7" key="1">
    <citation type="submission" date="2018-07" db="EMBL/GenBank/DDBJ databases">
        <title>Genome sequencing of oomycete isolates from Chile give support for New Zealand origin for Phytophthora kernoviae and make available the first Nothophytophthora sp. genome.</title>
        <authorList>
            <person name="Studholme D.J."/>
            <person name="Sanfuentes E."/>
            <person name="Panda P."/>
            <person name="Hill R."/>
            <person name="Sambles C."/>
            <person name="Grant M."/>
            <person name="Williams N.M."/>
            <person name="Mcdougal R.L."/>
        </authorList>
    </citation>
    <scope>NUCLEOTIDE SEQUENCE [LARGE SCALE GENOMIC DNA]</scope>
    <source>
        <strain evidence="6">Chile7</strain>
    </source>
</reference>
<sequence length="476" mass="53015">SPEEWASLKQLARLLEPIEGVVHVSPLAYPGLSIVYPLMHSLKKHLDDAESWVTNPLVVTVRHTIINNLNMQLCSSGQAPSSPYLSCLLDPRFKTLPFLPSAEKDRLVELLYLLLGVHDKDEGGDDDHQHTEDDQSEDHLKKQDQSSKTSSNANSVPASVSLSNKKAAALLHEFFPLDEPATELDKLKAQVQQYLDSPSLPATDESEHDPLECKVITQNLRSKQNGKHRFEKILLHRTVDMNLRTLAVAAAGLLAFAQAKKLTYDSVIPFPETKATTTEYAIALKFKPQLYIARGCYPYPAIDSVGNTNAGLSVLSLKKCGGSLDGPQVYGRSVLYKDVWAIVYAWYFPRDRVVTGGQRHAWEHVIVWVEKSGSGKTKLVSVSASSRANRYSSATPPDPDTVDGNSPKLAYDHRGLLKHYLNATTELGDFQPLVMWDDMTDAARVALDTYDWGKSTVPLNEENFLNNIEYAYPWEE</sequence>
<evidence type="ECO:0000313" key="7">
    <source>
        <dbReference type="Proteomes" id="UP000284657"/>
    </source>
</evidence>
<dbReference type="PANTHER" id="PTHR33657:SF8">
    <property type="entry name" value="DOMAIN PROTEIN, PUTATIVE (AFU_ORTHOLOGUE AFUA_5G00600)-RELATED"/>
    <property type="match status" value="1"/>
</dbReference>
<protein>
    <submittedName>
        <fullName evidence="6">Uncharacterized protein</fullName>
    </submittedName>
</protein>
<feature type="compositionally biased region" description="Basic and acidic residues" evidence="5">
    <location>
        <begin position="122"/>
        <end position="145"/>
    </location>
</feature>
<comment type="caution">
    <text evidence="6">The sequence shown here is derived from an EMBL/GenBank/DDBJ whole genome shotgun (WGS) entry which is preliminary data.</text>
</comment>
<organism evidence="6 7">
    <name type="scientific">Phytophthora kernoviae</name>
    <dbReference type="NCBI Taxonomy" id="325452"/>
    <lineage>
        <taxon>Eukaryota</taxon>
        <taxon>Sar</taxon>
        <taxon>Stramenopiles</taxon>
        <taxon>Oomycota</taxon>
        <taxon>Peronosporomycetes</taxon>
        <taxon>Peronosporales</taxon>
        <taxon>Peronosporaceae</taxon>
        <taxon>Phytophthora</taxon>
    </lineage>
</organism>
<evidence type="ECO:0000256" key="4">
    <source>
        <dbReference type="ARBA" id="ARBA00023026"/>
    </source>
</evidence>
<dbReference type="InterPro" id="IPR008701">
    <property type="entry name" value="NPP1"/>
</dbReference>
<evidence type="ECO:0000256" key="2">
    <source>
        <dbReference type="ARBA" id="ARBA00009520"/>
    </source>
</evidence>
<feature type="region of interest" description="Disordered" evidence="5">
    <location>
        <begin position="122"/>
        <end position="159"/>
    </location>
</feature>
<evidence type="ECO:0000256" key="1">
    <source>
        <dbReference type="ARBA" id="ARBA00004613"/>
    </source>
</evidence>